<dbReference type="PANTHER" id="PTHR35532">
    <property type="entry name" value="SIMILAR TO POLYHYDROXYALKANOATE DEPOLYMERASE"/>
    <property type="match status" value="1"/>
</dbReference>
<dbReference type="InterPro" id="IPR010502">
    <property type="entry name" value="Carb-bd_dom_fam9"/>
</dbReference>
<organism evidence="2 3">
    <name type="scientific">Paenibacillus bovis</name>
    <dbReference type="NCBI Taxonomy" id="1616788"/>
    <lineage>
        <taxon>Bacteria</taxon>
        <taxon>Bacillati</taxon>
        <taxon>Bacillota</taxon>
        <taxon>Bacilli</taxon>
        <taxon>Bacillales</taxon>
        <taxon>Paenibacillaceae</taxon>
        <taxon>Paenibacillus</taxon>
    </lineage>
</organism>
<dbReference type="SUPFAM" id="SSF49344">
    <property type="entry name" value="CBD9-like"/>
    <property type="match status" value="1"/>
</dbReference>
<dbReference type="Proteomes" id="UP000078148">
    <property type="component" value="Chromosome"/>
</dbReference>
<dbReference type="STRING" id="1616788.AR543_14930"/>
<keyword evidence="3" id="KW-1185">Reference proteome</keyword>
<accession>A0A172ZHQ1</accession>
<dbReference type="CDD" id="cd09620">
    <property type="entry name" value="CBM9_like_3"/>
    <property type="match status" value="1"/>
</dbReference>
<dbReference type="Pfam" id="PF06452">
    <property type="entry name" value="CBM9_1"/>
    <property type="match status" value="1"/>
</dbReference>
<dbReference type="Gene3D" id="2.60.40.1190">
    <property type="match status" value="1"/>
</dbReference>
<dbReference type="GO" id="GO:0016052">
    <property type="term" value="P:carbohydrate catabolic process"/>
    <property type="evidence" value="ECO:0007669"/>
    <property type="project" value="InterPro"/>
</dbReference>
<dbReference type="PANTHER" id="PTHR35532:SF5">
    <property type="entry name" value="CARBOHYDRATE-BINDING DOMAIN-CONTAINING PROTEIN"/>
    <property type="match status" value="1"/>
</dbReference>
<proteinExistence type="predicted"/>
<dbReference type="KEGG" id="pbv:AR543_14930"/>
<dbReference type="RefSeq" id="WP_060535283.1">
    <property type="nucleotide sequence ID" value="NZ_CP013023.1"/>
</dbReference>
<dbReference type="GO" id="GO:0030246">
    <property type="term" value="F:carbohydrate binding"/>
    <property type="evidence" value="ECO:0007669"/>
    <property type="project" value="InterPro"/>
</dbReference>
<evidence type="ECO:0000313" key="3">
    <source>
        <dbReference type="Proteomes" id="UP000078148"/>
    </source>
</evidence>
<dbReference type="AlphaFoldDB" id="A0A172ZHQ1"/>
<reference evidence="3" key="1">
    <citation type="submission" date="2015-10" db="EMBL/GenBank/DDBJ databases">
        <title>Genome of Paenibacillus bovis sp. nov.</title>
        <authorList>
            <person name="Wu Z."/>
            <person name="Gao C."/>
            <person name="Liu Z."/>
            <person name="Zheng H."/>
        </authorList>
    </citation>
    <scope>NUCLEOTIDE SEQUENCE [LARGE SCALE GENOMIC DNA]</scope>
    <source>
        <strain evidence="3">BD3526</strain>
    </source>
</reference>
<dbReference type="GO" id="GO:0004553">
    <property type="term" value="F:hydrolase activity, hydrolyzing O-glycosyl compounds"/>
    <property type="evidence" value="ECO:0007669"/>
    <property type="project" value="InterPro"/>
</dbReference>
<dbReference type="OrthoDB" id="9786766at2"/>
<gene>
    <name evidence="2" type="ORF">AR543_14930</name>
</gene>
<sequence length="363" mass="42830">MRKLSAVPEPQIIFNPKIYSCKRASGSSEWTGRLDQTFWQNAEWTEDFVDIEGDRRPLPAKRTRVKMLWDDQYFYIGAELEENEIWANQQERDSVIFQDNDFEIFIDPDGDTHQYYEFEINALNTVWDLLLVKPYRDEGPAVNGWDISGLRTAVYVDGELNNPEATNRMWSVEIALPWRILQECAVEKRPPLPGEYWRVNFSRVEWQIDIVNGQYVKRCDPVTGKLLPEDNWVWSPQGVVNMHYPELWGYVIFAGEDITRPSGSEQELRTVAAPHILLIEQEKEQIKWDLRVLYYKQRMYALEHHRYCTNLEELLQIGDLKLHSVHTRQWNIEATSSMFQIATVLPDGKSRICIREDGWVWQE</sequence>
<evidence type="ECO:0000313" key="2">
    <source>
        <dbReference type="EMBL" id="ANF97165.1"/>
    </source>
</evidence>
<name>A0A172ZHQ1_9BACL</name>
<reference evidence="2 3" key="2">
    <citation type="journal article" date="2016" name="Int. J. Syst. Evol. Microbiol.">
        <title>Paenibacillus bovis sp. nov., isolated from raw yak (Bos grunniens) milk.</title>
        <authorList>
            <person name="Gao C."/>
            <person name="Han J."/>
            <person name="Liu Z."/>
            <person name="Xu X."/>
            <person name="Hang F."/>
            <person name="Wu Z."/>
        </authorList>
    </citation>
    <scope>NUCLEOTIDE SEQUENCE [LARGE SCALE GENOMIC DNA]</scope>
    <source>
        <strain evidence="2 3">BD3526</strain>
    </source>
</reference>
<feature type="domain" description="Carbohydrate-binding" evidence="1">
    <location>
        <begin position="32"/>
        <end position="127"/>
    </location>
</feature>
<dbReference type="EMBL" id="CP013023">
    <property type="protein sequence ID" value="ANF97165.1"/>
    <property type="molecule type" value="Genomic_DNA"/>
</dbReference>
<evidence type="ECO:0000259" key="1">
    <source>
        <dbReference type="Pfam" id="PF06452"/>
    </source>
</evidence>
<protein>
    <submittedName>
        <fullName evidence="2">Carbohydrate-binding family 9-like protein</fullName>
    </submittedName>
</protein>